<sequence length="1565" mass="177873">MGTDDERLTPFQEAFFEWRDSVIQKKKSHKSNFLVMCNNAMLGEKGDAGAETIEEAIKVSEAKASQKTSFRIMKKVLGPVVNVLKDYYTIIESCCQADPMPSSLIWGAIKVIINGLGRYFELFEKIRGQLQMLKYQLERLQWCDELWGDSDDMQRYLCSTYVQVFRFWAAVDKECNRISLSSLMRATASFSVRKIQATIDDLGAEVDKIDKLWPIVEGRKARGERQDAERERREAGLERLENRLERKEASEFRRQVLEDQERVQQEGSYSEISGWLKRRAANGTNIKRHQENIDNRFGNTCDWLSTSEWYQNWIHSTTDTIVWLYAQPGSGKSVLCSHAMDLLGSEPEAPTIAFQFFHFDEQTTARQLLQNISSQLLEQYWSRNKCIPDNLRVNATYAADDSKNISTMIHSLILELPMVYIFLDGLDEEVAGARTKEAMKIIEYVTELTEKFPGRVRVWFSSQDRSIFRSRFQKYTIIDIQSQIHAAVQSYLCQALPGLCDLELDEPTQNWALKELQERADGHFLWATLMIKEITVSIPSISHLKSFIVNGLPRDLDDYYRRIIGRYETETEREYFSKILSIVVYARRRLTVDELIEALWMSVNGVVDRGDQIFLRFIHKLFTPLVVIDKDIDDDSIGYCRLFHSTVKDFLLKHPTIIQDLENEPDKQYLISEDTISTACLKYLQQSKYSKLLRHQSPEENESWLTFFGEDITAHHLLIYAAKFWDKHLDNSIETPKLRTEVASFLTSPNFITTIQLQSLFVEMHFSVYTLIGYSDRYKWLKRVLPEWFTTPTTGDKSDVVAGKAFAKQYRNFVSEWRWFLHRPTCGSHCRGDVYAGEIDRCLWETLGPTSFLSCRNGKYESFMLANEIATQKRLSRKKSRVIVDGFGPDGKEFAMVHFPSKMPSSEYFEFEIETWSITAGNAPILKLQQRVPFPKDDCIWQHHLKEINNSQNITLAVRFTPDLQYLRLGSQVLIKNPSGHYVQVLGADSEEGPIPWYFDDLAARGQYVVLVSRQKAPSVPKPEVVSLETDKAQPVMACNLGSDNSDSTSAASLALSSASTKTSKTKSTSKDTPVANSEGDRDQEPVDNDSDSSEANSAQTSTSYDDMNTSGDEEWTDGSTDLEKLGFAVGNADSSTSEATKSSSESPSTSSEGGSDDSSEKSDDSGESEERPRYGYNAAAEFAPYDCDSDDDQCESDQEGGFASNYFRRNKSSKKKGTLTVFDTSMDPPRKLFQYNHLFPTILNDSPPIMHPTKPLVIWPMCNGDVLFADFVAKSYFIRKFRTTSSKSRHSFMKASFSFDGAYLHLAALEWETKPNDRSKLSKKEKKAAAKATKDKAADSPGDPVLLSLFVTTHRLSQSKTTRSPPSLIHRVKVILGAFVSIPSGQFPLFLTWTPTHLYATFSRHLLRVLKIELFPKTPSLKDLPSTSEEKTASASLITVPQSNIYLPDSSRVREIYYYPPTSTSLEGPGTVMIGSLNPIAFRNIKEMKVYRETPMHSEPLPDVTSPPIGLFVKDEDLGGWKNEADRVAEVRRRAGRAGAFERKIEKFDANDDCDVELYLGAEG</sequence>
<dbReference type="Proteomes" id="UP000824998">
    <property type="component" value="Unassembled WGS sequence"/>
</dbReference>
<accession>A0A9P7YCI8</accession>
<feature type="domain" description="GPI inositol-deacylase winged helix" evidence="3">
    <location>
        <begin position="577"/>
        <end position="654"/>
    </location>
</feature>
<feature type="compositionally biased region" description="Low complexity" evidence="2">
    <location>
        <begin position="1046"/>
        <end position="1073"/>
    </location>
</feature>
<dbReference type="SUPFAM" id="SSF52540">
    <property type="entry name" value="P-loop containing nucleoside triphosphate hydrolases"/>
    <property type="match status" value="1"/>
</dbReference>
<feature type="domain" description="Nephrocystin 3-like N-terminal" evidence="5">
    <location>
        <begin position="299"/>
        <end position="462"/>
    </location>
</feature>
<evidence type="ECO:0008006" key="8">
    <source>
        <dbReference type="Google" id="ProtNLM"/>
    </source>
</evidence>
<gene>
    <name evidence="6" type="ORF">BJ875DRAFT_517370</name>
</gene>
<keyword evidence="1" id="KW-0677">Repeat</keyword>
<evidence type="ECO:0000256" key="1">
    <source>
        <dbReference type="ARBA" id="ARBA00022737"/>
    </source>
</evidence>
<dbReference type="PANTHER" id="PTHR10039">
    <property type="entry name" value="AMELOGENIN"/>
    <property type="match status" value="1"/>
</dbReference>
<dbReference type="Pfam" id="PF24809">
    <property type="entry name" value="DUF7708"/>
    <property type="match status" value="1"/>
</dbReference>
<evidence type="ECO:0000259" key="3">
    <source>
        <dbReference type="Pfam" id="PF22939"/>
    </source>
</evidence>
<evidence type="ECO:0000313" key="7">
    <source>
        <dbReference type="Proteomes" id="UP000824998"/>
    </source>
</evidence>
<dbReference type="OrthoDB" id="21416at2759"/>
<evidence type="ECO:0000313" key="6">
    <source>
        <dbReference type="EMBL" id="KAG9231383.1"/>
    </source>
</evidence>
<dbReference type="Gene3D" id="3.40.50.300">
    <property type="entry name" value="P-loop containing nucleotide triphosphate hydrolases"/>
    <property type="match status" value="1"/>
</dbReference>
<feature type="compositionally biased region" description="Polar residues" evidence="2">
    <location>
        <begin position="1100"/>
        <end position="1111"/>
    </location>
</feature>
<dbReference type="InterPro" id="IPR054471">
    <property type="entry name" value="GPIID_WHD"/>
</dbReference>
<dbReference type="Pfam" id="PF22939">
    <property type="entry name" value="WHD_GPIID"/>
    <property type="match status" value="1"/>
</dbReference>
<dbReference type="EMBL" id="MU251605">
    <property type="protein sequence ID" value="KAG9231383.1"/>
    <property type="molecule type" value="Genomic_DNA"/>
</dbReference>
<keyword evidence="7" id="KW-1185">Reference proteome</keyword>
<dbReference type="Pfam" id="PF24883">
    <property type="entry name" value="NPHP3_N"/>
    <property type="match status" value="1"/>
</dbReference>
<evidence type="ECO:0000259" key="5">
    <source>
        <dbReference type="Pfam" id="PF24883"/>
    </source>
</evidence>
<feature type="compositionally biased region" description="Low complexity" evidence="2">
    <location>
        <begin position="1133"/>
        <end position="1154"/>
    </location>
</feature>
<feature type="domain" description="DUF7708" evidence="4">
    <location>
        <begin position="78"/>
        <end position="212"/>
    </location>
</feature>
<comment type="caution">
    <text evidence="6">The sequence shown here is derived from an EMBL/GenBank/DDBJ whole genome shotgun (WGS) entry which is preliminary data.</text>
</comment>
<feature type="compositionally biased region" description="Basic and acidic residues" evidence="2">
    <location>
        <begin position="1159"/>
        <end position="1174"/>
    </location>
</feature>
<dbReference type="PANTHER" id="PTHR10039:SF14">
    <property type="entry name" value="NACHT DOMAIN-CONTAINING PROTEIN"/>
    <property type="match status" value="1"/>
</dbReference>
<dbReference type="InterPro" id="IPR056884">
    <property type="entry name" value="NPHP3-like_N"/>
</dbReference>
<evidence type="ECO:0000256" key="2">
    <source>
        <dbReference type="SAM" id="MobiDB-lite"/>
    </source>
</evidence>
<evidence type="ECO:0000259" key="4">
    <source>
        <dbReference type="Pfam" id="PF24809"/>
    </source>
</evidence>
<organism evidence="6 7">
    <name type="scientific">Amylocarpus encephaloides</name>
    <dbReference type="NCBI Taxonomy" id="45428"/>
    <lineage>
        <taxon>Eukaryota</taxon>
        <taxon>Fungi</taxon>
        <taxon>Dikarya</taxon>
        <taxon>Ascomycota</taxon>
        <taxon>Pezizomycotina</taxon>
        <taxon>Leotiomycetes</taxon>
        <taxon>Helotiales</taxon>
        <taxon>Helotiales incertae sedis</taxon>
        <taxon>Amylocarpus</taxon>
    </lineage>
</organism>
<protein>
    <recommendedName>
        <fullName evidence="8">NACHT domain-containing protein</fullName>
    </recommendedName>
</protein>
<reference evidence="6" key="1">
    <citation type="journal article" date="2021" name="IMA Fungus">
        <title>Genomic characterization of three marine fungi, including Emericellopsis atlantica sp. nov. with signatures of a generalist lifestyle and marine biomass degradation.</title>
        <authorList>
            <person name="Hagestad O.C."/>
            <person name="Hou L."/>
            <person name="Andersen J.H."/>
            <person name="Hansen E.H."/>
            <person name="Altermark B."/>
            <person name="Li C."/>
            <person name="Kuhnert E."/>
            <person name="Cox R.J."/>
            <person name="Crous P.W."/>
            <person name="Spatafora J.W."/>
            <person name="Lail K."/>
            <person name="Amirebrahimi M."/>
            <person name="Lipzen A."/>
            <person name="Pangilinan J."/>
            <person name="Andreopoulos W."/>
            <person name="Hayes R.D."/>
            <person name="Ng V."/>
            <person name="Grigoriev I.V."/>
            <person name="Jackson S.A."/>
            <person name="Sutton T.D.S."/>
            <person name="Dobson A.D.W."/>
            <person name="Rama T."/>
        </authorList>
    </citation>
    <scope>NUCLEOTIDE SEQUENCE</scope>
    <source>
        <strain evidence="6">TRa018bII</strain>
    </source>
</reference>
<feature type="region of interest" description="Disordered" evidence="2">
    <location>
        <begin position="1038"/>
        <end position="1120"/>
    </location>
</feature>
<feature type="region of interest" description="Disordered" evidence="2">
    <location>
        <begin position="1318"/>
        <end position="1340"/>
    </location>
</feature>
<feature type="region of interest" description="Disordered" evidence="2">
    <location>
        <begin position="1132"/>
        <end position="1175"/>
    </location>
</feature>
<proteinExistence type="predicted"/>
<name>A0A9P7YCI8_9HELO</name>
<dbReference type="InterPro" id="IPR056125">
    <property type="entry name" value="DUF7708"/>
</dbReference>
<dbReference type="InterPro" id="IPR027417">
    <property type="entry name" value="P-loop_NTPase"/>
</dbReference>